<keyword evidence="2" id="KW-0808">Transferase</keyword>
<dbReference type="SUPFAM" id="SSF53756">
    <property type="entry name" value="UDP-Glycosyltransferase/glycogen phosphorylase"/>
    <property type="match status" value="1"/>
</dbReference>
<evidence type="ECO:0000256" key="1">
    <source>
        <dbReference type="ARBA" id="ARBA00022676"/>
    </source>
</evidence>
<dbReference type="EMBL" id="CP079105">
    <property type="protein sequence ID" value="QXQ14138.1"/>
    <property type="molecule type" value="Genomic_DNA"/>
</dbReference>
<dbReference type="Pfam" id="PF13439">
    <property type="entry name" value="Glyco_transf_4"/>
    <property type="match status" value="1"/>
</dbReference>
<evidence type="ECO:0000259" key="3">
    <source>
        <dbReference type="Pfam" id="PF00534"/>
    </source>
</evidence>
<dbReference type="InterPro" id="IPR001296">
    <property type="entry name" value="Glyco_trans_1"/>
</dbReference>
<protein>
    <submittedName>
        <fullName evidence="5">Glycosyltransferase family 4 protein</fullName>
    </submittedName>
</protein>
<feature type="domain" description="Glycosyltransferase subfamily 4-like N-terminal" evidence="4">
    <location>
        <begin position="17"/>
        <end position="181"/>
    </location>
</feature>
<keyword evidence="1" id="KW-0328">Glycosyltransferase</keyword>
<proteinExistence type="predicted"/>
<sequence>MGLRIAMLGTRGVPATFGGIEHHVEEIGSRLAQRGHEVTVYAQRGYVSEVLDPGAEEYRGMRVVQLDPLPGRGVEAFTHAAAATAVALRERQEVLHYHAVGPGLFTPFARAAWDTVIVQTIHGLDADRAKWGWAPRQALRLGTWLSARVPHRTITVSQALDDEYRVRYGRTCVAIPNGINTRPHREPKLITEKHGLHGGDYLLFVGRLVPEKRPDLLIETFARVTDDELKLVVVGGSGDTDEYVDQLHTMAARDRRVIMPGYTYGPELDEMFSNARLFVQPSDLEGLPLTLLEAVGAGCNVVASDIPPHLEIVPEDQPGGRLFAHGDTDAMFDAITRGLADRSVDSDLPDTIRATYTWTNCVDALEEVYYESAAIATRGRRGRPAGIDSVPVGSASVSSAAVGSAAVSAAWPPPSPSA</sequence>
<dbReference type="CDD" id="cd03801">
    <property type="entry name" value="GT4_PimA-like"/>
    <property type="match status" value="1"/>
</dbReference>
<accession>A0ABX8S8E5</accession>
<evidence type="ECO:0000313" key="6">
    <source>
        <dbReference type="Proteomes" id="UP000887023"/>
    </source>
</evidence>
<dbReference type="InterPro" id="IPR028098">
    <property type="entry name" value="Glyco_trans_4-like_N"/>
</dbReference>
<evidence type="ECO:0000256" key="2">
    <source>
        <dbReference type="ARBA" id="ARBA00022679"/>
    </source>
</evidence>
<evidence type="ECO:0000313" key="5">
    <source>
        <dbReference type="EMBL" id="QXQ14138.1"/>
    </source>
</evidence>
<dbReference type="PANTHER" id="PTHR12526">
    <property type="entry name" value="GLYCOSYLTRANSFERASE"/>
    <property type="match status" value="1"/>
</dbReference>
<dbReference type="RefSeq" id="WP_083529776.1">
    <property type="nucleotide sequence ID" value="NZ_CBCRUZ010000010.1"/>
</dbReference>
<gene>
    <name evidence="5" type="ORF">KV203_01425</name>
</gene>
<keyword evidence="6" id="KW-1185">Reference proteome</keyword>
<name>A0ABX8S8E5_9ACTN</name>
<reference evidence="5" key="1">
    <citation type="submission" date="2021-07" db="EMBL/GenBank/DDBJ databases">
        <title>Candidatus Kaistella beijingensis sp. nov. isolated from a municipal wastewater treatment plant is involved in sludge foaming.</title>
        <authorList>
            <person name="Song Y."/>
            <person name="Liu S.-J."/>
        </authorList>
    </citation>
    <scope>NUCLEOTIDE SEQUENCE</scope>
    <source>
        <strain evidence="5">DSM 43998</strain>
    </source>
</reference>
<organism evidence="5 6">
    <name type="scientific">Skermania pinensis</name>
    <dbReference type="NCBI Taxonomy" id="39122"/>
    <lineage>
        <taxon>Bacteria</taxon>
        <taxon>Bacillati</taxon>
        <taxon>Actinomycetota</taxon>
        <taxon>Actinomycetes</taxon>
        <taxon>Mycobacteriales</taxon>
        <taxon>Gordoniaceae</taxon>
        <taxon>Skermania</taxon>
    </lineage>
</organism>
<dbReference type="Pfam" id="PF00534">
    <property type="entry name" value="Glycos_transf_1"/>
    <property type="match status" value="1"/>
</dbReference>
<dbReference type="PANTHER" id="PTHR12526:SF636">
    <property type="entry name" value="BLL3647 PROTEIN"/>
    <property type="match status" value="1"/>
</dbReference>
<feature type="domain" description="Glycosyl transferase family 1" evidence="3">
    <location>
        <begin position="193"/>
        <end position="344"/>
    </location>
</feature>
<evidence type="ECO:0000259" key="4">
    <source>
        <dbReference type="Pfam" id="PF13439"/>
    </source>
</evidence>
<dbReference type="Gene3D" id="3.40.50.2000">
    <property type="entry name" value="Glycogen Phosphorylase B"/>
    <property type="match status" value="2"/>
</dbReference>
<dbReference type="Proteomes" id="UP000887023">
    <property type="component" value="Chromosome"/>
</dbReference>